<dbReference type="EMBL" id="FXUG01000001">
    <property type="protein sequence ID" value="SMP43557.1"/>
    <property type="molecule type" value="Genomic_DNA"/>
</dbReference>
<keyword evidence="3" id="KW-1185">Reference proteome</keyword>
<gene>
    <name evidence="2" type="ORF">SAMN06265222_101955</name>
</gene>
<feature type="region of interest" description="Disordered" evidence="1">
    <location>
        <begin position="46"/>
        <end position="69"/>
    </location>
</feature>
<accession>A0ABY1PR86</accession>
<evidence type="ECO:0000313" key="3">
    <source>
        <dbReference type="Proteomes" id="UP001158067"/>
    </source>
</evidence>
<evidence type="ECO:0000313" key="2">
    <source>
        <dbReference type="EMBL" id="SMP43557.1"/>
    </source>
</evidence>
<comment type="caution">
    <text evidence="2">The sequence shown here is derived from an EMBL/GenBank/DDBJ whole genome shotgun (WGS) entry which is preliminary data.</text>
</comment>
<proteinExistence type="predicted"/>
<reference evidence="2 3" key="1">
    <citation type="submission" date="2017-05" db="EMBL/GenBank/DDBJ databases">
        <authorList>
            <person name="Varghese N."/>
            <person name="Submissions S."/>
        </authorList>
    </citation>
    <scope>NUCLEOTIDE SEQUENCE [LARGE SCALE GENOMIC DNA]</scope>
    <source>
        <strain evidence="2 3">DSM 25457</strain>
    </source>
</reference>
<dbReference type="Proteomes" id="UP001158067">
    <property type="component" value="Unassembled WGS sequence"/>
</dbReference>
<evidence type="ECO:0000256" key="1">
    <source>
        <dbReference type="SAM" id="MobiDB-lite"/>
    </source>
</evidence>
<protein>
    <recommendedName>
        <fullName evidence="4">Secreted protein</fullName>
    </recommendedName>
</protein>
<organism evidence="2 3">
    <name type="scientific">Neorhodopirellula lusitana</name>
    <dbReference type="NCBI Taxonomy" id="445327"/>
    <lineage>
        <taxon>Bacteria</taxon>
        <taxon>Pseudomonadati</taxon>
        <taxon>Planctomycetota</taxon>
        <taxon>Planctomycetia</taxon>
        <taxon>Pirellulales</taxon>
        <taxon>Pirellulaceae</taxon>
        <taxon>Neorhodopirellula</taxon>
    </lineage>
</organism>
<name>A0ABY1PR86_9BACT</name>
<sequence length="69" mass="7308">MKTKGTLVLIGCILLTDCHSIGCCNLSTPCCTAIQRQENRLNVVAPTSSSTNLDGRRDADEVGILGSSR</sequence>
<evidence type="ECO:0008006" key="4">
    <source>
        <dbReference type="Google" id="ProtNLM"/>
    </source>
</evidence>